<name>A0A9P5ZJD3_PLEER</name>
<proteinExistence type="predicted"/>
<reference evidence="2" key="1">
    <citation type="submission" date="2020-11" db="EMBL/GenBank/DDBJ databases">
        <authorList>
            <consortium name="DOE Joint Genome Institute"/>
            <person name="Ahrendt S."/>
            <person name="Riley R."/>
            <person name="Andreopoulos W."/>
            <person name="Labutti K."/>
            <person name="Pangilinan J."/>
            <person name="Ruiz-Duenas F.J."/>
            <person name="Barrasa J.M."/>
            <person name="Sanchez-Garcia M."/>
            <person name="Camarero S."/>
            <person name="Miyauchi S."/>
            <person name="Serrano A."/>
            <person name="Linde D."/>
            <person name="Babiker R."/>
            <person name="Drula E."/>
            <person name="Ayuso-Fernandez I."/>
            <person name="Pacheco R."/>
            <person name="Padilla G."/>
            <person name="Ferreira P."/>
            <person name="Barriuso J."/>
            <person name="Kellner H."/>
            <person name="Castanera R."/>
            <person name="Alfaro M."/>
            <person name="Ramirez L."/>
            <person name="Pisabarro A.G."/>
            <person name="Kuo A."/>
            <person name="Tritt A."/>
            <person name="Lipzen A."/>
            <person name="He G."/>
            <person name="Yan M."/>
            <person name="Ng V."/>
            <person name="Cullen D."/>
            <person name="Martin F."/>
            <person name="Rosso M.-N."/>
            <person name="Henrissat B."/>
            <person name="Hibbett D."/>
            <person name="Martinez A.T."/>
            <person name="Grigoriev I.V."/>
        </authorList>
    </citation>
    <scope>NUCLEOTIDE SEQUENCE</scope>
    <source>
        <strain evidence="2">ATCC 90797</strain>
    </source>
</reference>
<evidence type="ECO:0000313" key="2">
    <source>
        <dbReference type="EMBL" id="KAF9489342.1"/>
    </source>
</evidence>
<feature type="region of interest" description="Disordered" evidence="1">
    <location>
        <begin position="1"/>
        <end position="22"/>
    </location>
</feature>
<organism evidence="2 3">
    <name type="scientific">Pleurotus eryngii</name>
    <name type="common">Boletus of the steppes</name>
    <dbReference type="NCBI Taxonomy" id="5323"/>
    <lineage>
        <taxon>Eukaryota</taxon>
        <taxon>Fungi</taxon>
        <taxon>Dikarya</taxon>
        <taxon>Basidiomycota</taxon>
        <taxon>Agaricomycotina</taxon>
        <taxon>Agaricomycetes</taxon>
        <taxon>Agaricomycetidae</taxon>
        <taxon>Agaricales</taxon>
        <taxon>Pleurotineae</taxon>
        <taxon>Pleurotaceae</taxon>
        <taxon>Pleurotus</taxon>
    </lineage>
</organism>
<dbReference type="EMBL" id="MU154674">
    <property type="protein sequence ID" value="KAF9489342.1"/>
    <property type="molecule type" value="Genomic_DNA"/>
</dbReference>
<keyword evidence="3" id="KW-1185">Reference proteome</keyword>
<dbReference type="AlphaFoldDB" id="A0A9P5ZJD3"/>
<gene>
    <name evidence="2" type="ORF">BDN71DRAFT_328677</name>
</gene>
<dbReference type="Proteomes" id="UP000807025">
    <property type="component" value="Unassembled WGS sequence"/>
</dbReference>
<sequence>MPHRTSQGLGAGRERRQRMREKTLSSSVYDLQAAEISCKLSYFLNGGTFLIPRSTIVHFATTSLERSNFLFKTEPTATNFAQLHRYSGEEGGVRGSLAIAIRYKASGVHVKGGLQHDSAHPWECRRLDNRPHWLRWTYFVTRLVRAYTILSSGTSSQHC</sequence>
<protein>
    <submittedName>
        <fullName evidence="2">Uncharacterized protein</fullName>
    </submittedName>
</protein>
<evidence type="ECO:0000256" key="1">
    <source>
        <dbReference type="SAM" id="MobiDB-lite"/>
    </source>
</evidence>
<comment type="caution">
    <text evidence="2">The sequence shown here is derived from an EMBL/GenBank/DDBJ whole genome shotgun (WGS) entry which is preliminary data.</text>
</comment>
<evidence type="ECO:0000313" key="3">
    <source>
        <dbReference type="Proteomes" id="UP000807025"/>
    </source>
</evidence>
<accession>A0A9P5ZJD3</accession>